<evidence type="ECO:0000313" key="6">
    <source>
        <dbReference type="EMBL" id="CAE0134587.1"/>
    </source>
</evidence>
<dbReference type="InterPro" id="IPR036428">
    <property type="entry name" value="PCD_sf"/>
</dbReference>
<reference evidence="6" key="1">
    <citation type="submission" date="2021-01" db="EMBL/GenBank/DDBJ databases">
        <authorList>
            <person name="Corre E."/>
            <person name="Pelletier E."/>
            <person name="Niang G."/>
            <person name="Scheremetjew M."/>
            <person name="Finn R."/>
            <person name="Kale V."/>
            <person name="Holt S."/>
            <person name="Cochrane G."/>
            <person name="Meng A."/>
            <person name="Brown T."/>
            <person name="Cohen L."/>
        </authorList>
    </citation>
    <scope>NUCLEOTIDE SEQUENCE</scope>
    <source>
        <strain evidence="6">RCC927</strain>
    </source>
</reference>
<dbReference type="PANTHER" id="PTHR12599">
    <property type="entry name" value="PTERIN-4-ALPHA-CARBINOLAMINE DEHYDRATASE"/>
    <property type="match status" value="1"/>
</dbReference>
<dbReference type="Pfam" id="PF01329">
    <property type="entry name" value="Pterin_4a"/>
    <property type="match status" value="1"/>
</dbReference>
<evidence type="ECO:0000256" key="3">
    <source>
        <dbReference type="ARBA" id="ARBA00013252"/>
    </source>
</evidence>
<comment type="catalytic activity">
    <reaction evidence="1">
        <text>(4aS,6R)-4a-hydroxy-L-erythro-5,6,7,8-tetrahydrobiopterin = (6R)-L-erythro-6,7-dihydrobiopterin + H2O</text>
        <dbReference type="Rhea" id="RHEA:11920"/>
        <dbReference type="ChEBI" id="CHEBI:15377"/>
        <dbReference type="ChEBI" id="CHEBI:15642"/>
        <dbReference type="ChEBI" id="CHEBI:43120"/>
        <dbReference type="EC" id="4.2.1.96"/>
    </reaction>
</comment>
<accession>A0A7S3BJ40</accession>
<proteinExistence type="inferred from homology"/>
<dbReference type="EMBL" id="HBHY01007793">
    <property type="protein sequence ID" value="CAE0134587.1"/>
    <property type="molecule type" value="Transcribed_RNA"/>
</dbReference>
<dbReference type="CDD" id="cd00913">
    <property type="entry name" value="PCD_DCoH_subfamily_a"/>
    <property type="match status" value="1"/>
</dbReference>
<gene>
    <name evidence="6" type="ORF">PSIN1315_LOCUS5028</name>
</gene>
<keyword evidence="4" id="KW-0456">Lyase</keyword>
<protein>
    <recommendedName>
        <fullName evidence="3">4a-hydroxytetrahydrobiopterin dehydratase</fullName>
        <ecNumber evidence="3">4.2.1.96</ecNumber>
    </recommendedName>
    <alternativeName>
        <fullName evidence="5">4-alpha-hydroxy-tetrahydropterin dehydratase</fullName>
    </alternativeName>
</protein>
<dbReference type="AlphaFoldDB" id="A0A7S3BJ40"/>
<comment type="similarity">
    <text evidence="2">Belongs to the pterin-4-alpha-carbinolamine dehydratase family.</text>
</comment>
<evidence type="ECO:0000256" key="4">
    <source>
        <dbReference type="ARBA" id="ARBA00023239"/>
    </source>
</evidence>
<dbReference type="Gene3D" id="3.30.1360.20">
    <property type="entry name" value="Transcriptional coactivator/pterin dehydratase"/>
    <property type="match status" value="1"/>
</dbReference>
<dbReference type="GO" id="GO:0008124">
    <property type="term" value="F:4-alpha-hydroxytetrahydrobiopterin dehydratase activity"/>
    <property type="evidence" value="ECO:0007669"/>
    <property type="project" value="UniProtKB-EC"/>
</dbReference>
<dbReference type="PANTHER" id="PTHR12599:SF0">
    <property type="entry name" value="PTERIN-4-ALPHA-CARBINOLAMINE DEHYDRATASE"/>
    <property type="match status" value="1"/>
</dbReference>
<evidence type="ECO:0000256" key="5">
    <source>
        <dbReference type="ARBA" id="ARBA00030497"/>
    </source>
</evidence>
<sequence>MIAAARLASTSSLVVRSSRVSCLRRRSSSSARRAMAASSSAGTVDSEESASLLSKRCIPCEGGGEEGGDLEPLDAGAAQAFMPQIPLWDLREQAEGEATTLSLARTWKTKNFTKALGLIERIGMVAEQQGHHPDLHLTGWNNLECNIFTHAIGGLSENDFILAAKIEAINVEDLVRVKKKKSLF</sequence>
<evidence type="ECO:0000256" key="2">
    <source>
        <dbReference type="ARBA" id="ARBA00006472"/>
    </source>
</evidence>
<dbReference type="EC" id="4.2.1.96" evidence="3"/>
<evidence type="ECO:0000256" key="1">
    <source>
        <dbReference type="ARBA" id="ARBA00001554"/>
    </source>
</evidence>
<dbReference type="SUPFAM" id="SSF55248">
    <property type="entry name" value="PCD-like"/>
    <property type="match status" value="1"/>
</dbReference>
<organism evidence="6">
    <name type="scientific">Prasinoderma singulare</name>
    <dbReference type="NCBI Taxonomy" id="676789"/>
    <lineage>
        <taxon>Eukaryota</taxon>
        <taxon>Viridiplantae</taxon>
        <taxon>Prasinodermophyta</taxon>
        <taxon>Prasinodermophyceae</taxon>
        <taxon>Prasinodermales</taxon>
        <taxon>Prasinodermaceae</taxon>
        <taxon>Prasinoderma</taxon>
    </lineage>
</organism>
<dbReference type="GO" id="GO:0006729">
    <property type="term" value="P:tetrahydrobiopterin biosynthetic process"/>
    <property type="evidence" value="ECO:0007669"/>
    <property type="project" value="InterPro"/>
</dbReference>
<name>A0A7S3BJ40_9VIRI</name>
<dbReference type="InterPro" id="IPR001533">
    <property type="entry name" value="Pterin_deHydtase"/>
</dbReference>